<dbReference type="InterPro" id="IPR029058">
    <property type="entry name" value="AB_hydrolase_fold"/>
</dbReference>
<dbReference type="InterPro" id="IPR050300">
    <property type="entry name" value="GDXG_lipolytic_enzyme"/>
</dbReference>
<dbReference type="PANTHER" id="PTHR48081:SF8">
    <property type="entry name" value="ALPHA_BETA HYDROLASE FOLD-3 DOMAIN-CONTAINING PROTEIN-RELATED"/>
    <property type="match status" value="1"/>
</dbReference>
<keyword evidence="1 3" id="KW-0378">Hydrolase</keyword>
<dbReference type="Pfam" id="PF07859">
    <property type="entry name" value="Abhydrolase_3"/>
    <property type="match status" value="1"/>
</dbReference>
<protein>
    <submittedName>
        <fullName evidence="3">Alpha/beta hydrolase fold domain-containing protein</fullName>
    </submittedName>
</protein>
<dbReference type="GO" id="GO:0016787">
    <property type="term" value="F:hydrolase activity"/>
    <property type="evidence" value="ECO:0007669"/>
    <property type="project" value="UniProtKB-KW"/>
</dbReference>
<evidence type="ECO:0000259" key="2">
    <source>
        <dbReference type="Pfam" id="PF07859"/>
    </source>
</evidence>
<evidence type="ECO:0000313" key="4">
    <source>
        <dbReference type="Proteomes" id="UP000640426"/>
    </source>
</evidence>
<dbReference type="Gene3D" id="3.40.50.1820">
    <property type="entry name" value="alpha/beta hydrolase"/>
    <property type="match status" value="1"/>
</dbReference>
<evidence type="ECO:0000256" key="1">
    <source>
        <dbReference type="ARBA" id="ARBA00022801"/>
    </source>
</evidence>
<dbReference type="SUPFAM" id="SSF53474">
    <property type="entry name" value="alpha/beta-Hydrolases"/>
    <property type="match status" value="1"/>
</dbReference>
<name>A0ABS0XUM0_9SPHN</name>
<reference evidence="4" key="1">
    <citation type="submission" date="2020-12" db="EMBL/GenBank/DDBJ databases">
        <title>Hymenobacter sp.</title>
        <authorList>
            <person name="Kim M.K."/>
        </authorList>
    </citation>
    <scope>NUCLEOTIDE SEQUENCE [LARGE SCALE GENOMIC DNA]</scope>
    <source>
        <strain evidence="4">BT553</strain>
    </source>
</reference>
<proteinExistence type="predicted"/>
<dbReference type="PANTHER" id="PTHR48081">
    <property type="entry name" value="AB HYDROLASE SUPERFAMILY PROTEIN C4A8.06C"/>
    <property type="match status" value="1"/>
</dbReference>
<sequence>MSDGKRWQANLLTDRPDLRAVRIRDIHDDSRGRVRARLYLPPESSPAPTAALVWVHGGAFIIGSLDAREAHWPAIKLAAGGIPVLSVDYRMCIEGVHYPAPQDDVLAAWQWACDSAETLGVTREQLHLGGGSAGACLVAGATLRLRDTGKALPASLYLAYPVLEGRLPPATPDMLAELSASKLPADEWIAEMFATWAGAARWDDPYVAPGLADPSGLPPTYVLTCGRDALRRSSEPYVTRLTEAGVTVWHDVLSHSEHAPLDRPGTPDGERAVARLGTWLRAGIAGMSE</sequence>
<dbReference type="EMBL" id="JAELXS010000022">
    <property type="protein sequence ID" value="MBJ6123746.1"/>
    <property type="molecule type" value="Genomic_DNA"/>
</dbReference>
<accession>A0ABS0XUM0</accession>
<dbReference type="Proteomes" id="UP000640426">
    <property type="component" value="Unassembled WGS sequence"/>
</dbReference>
<gene>
    <name evidence="3" type="ORF">JAO74_18400</name>
</gene>
<dbReference type="RefSeq" id="WP_199041801.1">
    <property type="nucleotide sequence ID" value="NZ_JAELXS010000022.1"/>
</dbReference>
<organism evidence="3 4">
    <name type="scientific">Sphingomonas mollis</name>
    <dbReference type="NCBI Taxonomy" id="2795726"/>
    <lineage>
        <taxon>Bacteria</taxon>
        <taxon>Pseudomonadati</taxon>
        <taxon>Pseudomonadota</taxon>
        <taxon>Alphaproteobacteria</taxon>
        <taxon>Sphingomonadales</taxon>
        <taxon>Sphingomonadaceae</taxon>
        <taxon>Sphingomonas</taxon>
    </lineage>
</organism>
<keyword evidence="4" id="KW-1185">Reference proteome</keyword>
<comment type="caution">
    <text evidence="3">The sequence shown here is derived from an EMBL/GenBank/DDBJ whole genome shotgun (WGS) entry which is preliminary data.</text>
</comment>
<feature type="domain" description="Alpha/beta hydrolase fold-3" evidence="2">
    <location>
        <begin position="52"/>
        <end position="259"/>
    </location>
</feature>
<dbReference type="InterPro" id="IPR013094">
    <property type="entry name" value="AB_hydrolase_3"/>
</dbReference>
<evidence type="ECO:0000313" key="3">
    <source>
        <dbReference type="EMBL" id="MBJ6123746.1"/>
    </source>
</evidence>